<dbReference type="Proteomes" id="UP000064525">
    <property type="component" value="Chromosome I"/>
</dbReference>
<evidence type="ECO:0000313" key="1">
    <source>
        <dbReference type="EMBL" id="CUU38916.1"/>
    </source>
</evidence>
<reference evidence="2 3" key="1">
    <citation type="journal article" date="2014" name="Genome Announc.">
        <title>Draft genome sequences of eight enterohepatic helicobacter species isolated from both laboratory and wild rodents.</title>
        <authorList>
            <person name="Sheh A."/>
            <person name="Shen Z."/>
            <person name="Fox J.G."/>
        </authorList>
    </citation>
    <scope>NUCLEOTIDE SEQUENCE [LARGE SCALE GENOMIC DNA]</scope>
    <source>
        <strain evidence="2 3">MIT 98-6810</strain>
    </source>
</reference>
<dbReference type="EMBL" id="JRPF02000007">
    <property type="protein sequence ID" value="TLD78319.1"/>
    <property type="molecule type" value="Genomic_DNA"/>
</dbReference>
<dbReference type="RefSeq" id="WP_034342494.1">
    <property type="nucleotide sequence ID" value="NZ_CAOMNX010000007.1"/>
</dbReference>
<reference evidence="4" key="3">
    <citation type="submission" date="2015-11" db="EMBL/GenBank/DDBJ databases">
        <authorList>
            <person name="Anvar S.Y."/>
        </authorList>
    </citation>
    <scope>NUCLEOTIDE SEQUENCE [LARGE SCALE GENOMIC DNA]</scope>
</reference>
<keyword evidence="3" id="KW-1185">Reference proteome</keyword>
<dbReference type="AlphaFoldDB" id="A0A099UIL4"/>
<evidence type="ECO:0000313" key="4">
    <source>
        <dbReference type="Proteomes" id="UP000064525"/>
    </source>
</evidence>
<organism evidence="1 4">
    <name type="scientific">Helicobacter typhlonius</name>
    <dbReference type="NCBI Taxonomy" id="76936"/>
    <lineage>
        <taxon>Bacteria</taxon>
        <taxon>Pseudomonadati</taxon>
        <taxon>Campylobacterota</taxon>
        <taxon>Epsilonproteobacteria</taxon>
        <taxon>Campylobacterales</taxon>
        <taxon>Helicobacteraceae</taxon>
        <taxon>Helicobacter</taxon>
    </lineage>
</organism>
<dbReference type="PATRIC" id="fig|76936.10.peg.28"/>
<dbReference type="GeneID" id="78150413"/>
<dbReference type="Proteomes" id="UP000029925">
    <property type="component" value="Unassembled WGS sequence"/>
</dbReference>
<dbReference type="OrthoDB" id="8687154at2"/>
<protein>
    <submittedName>
        <fullName evidence="1">TfoX domain protein, putative</fullName>
    </submittedName>
    <submittedName>
        <fullName evidence="2">Transcriptional regulator</fullName>
    </submittedName>
</protein>
<reference evidence="1" key="2">
    <citation type="submission" date="2015-11" db="EMBL/GenBank/DDBJ databases">
        <authorList>
            <person name="Zhang Y."/>
            <person name="Guo Z."/>
        </authorList>
    </citation>
    <scope>NUCLEOTIDE SEQUENCE</scope>
    <source>
        <strain evidence="1">1</strain>
    </source>
</reference>
<dbReference type="SUPFAM" id="SSF159894">
    <property type="entry name" value="YgaC/TfoX-N like"/>
    <property type="match status" value="1"/>
</dbReference>
<proteinExistence type="predicted"/>
<gene>
    <name evidence="1" type="ORF">BN2458_PEG0029</name>
    <name evidence="2" type="ORF">LS75_006855</name>
</gene>
<name>A0A099UIL4_9HELI</name>
<sequence length="120" mass="13639">MPTSESFKDFVLENLKSALEDTPYHFSAKKMFGEYCIYVIDRGESVPKPIFLLCDEMLFVKQFEILKPLLESAPLGFPYAGAKESYILDVDSYTTLREVVLTLAPTLPMPKPKKPKKNKA</sequence>
<accession>A0A099UIL4</accession>
<evidence type="ECO:0000313" key="3">
    <source>
        <dbReference type="Proteomes" id="UP000029925"/>
    </source>
</evidence>
<dbReference type="EMBL" id="LN907858">
    <property type="protein sequence ID" value="CUU38916.1"/>
    <property type="molecule type" value="Genomic_DNA"/>
</dbReference>
<dbReference type="STRING" id="76936.BN2458_PEG0029"/>
<dbReference type="KEGG" id="hty:BN2458_PEG0029"/>
<evidence type="ECO:0000313" key="2">
    <source>
        <dbReference type="EMBL" id="TLD78319.1"/>
    </source>
</evidence>